<feature type="non-terminal residue" evidence="3">
    <location>
        <position position="270"/>
    </location>
</feature>
<feature type="chain" id="PRO_5015895597" description="Outer membrane efflux protein" evidence="2">
    <location>
        <begin position="28"/>
        <end position="270"/>
    </location>
</feature>
<evidence type="ECO:0000313" key="4">
    <source>
        <dbReference type="Proteomes" id="UP000248012"/>
    </source>
</evidence>
<evidence type="ECO:0000256" key="1">
    <source>
        <dbReference type="ARBA" id="ARBA00007613"/>
    </source>
</evidence>
<accession>A0A2V4N8P0</accession>
<dbReference type="InterPro" id="IPR003423">
    <property type="entry name" value="OMP_efflux"/>
</dbReference>
<dbReference type="PROSITE" id="PS51257">
    <property type="entry name" value="PROKAR_LIPOPROTEIN"/>
    <property type="match status" value="1"/>
</dbReference>
<comment type="similarity">
    <text evidence="1">Belongs to the outer membrane factor (OMF) (TC 1.B.17) family.</text>
</comment>
<dbReference type="PANTHER" id="PTHR30203">
    <property type="entry name" value="OUTER MEMBRANE CATION EFFLUX PROTEIN"/>
    <property type="match status" value="1"/>
</dbReference>
<feature type="signal peptide" evidence="2">
    <location>
        <begin position="1"/>
        <end position="27"/>
    </location>
</feature>
<proteinExistence type="inferred from homology"/>
<organism evidence="3 4">
    <name type="scientific">Litorivita pollutaquae</name>
    <dbReference type="NCBI Taxonomy" id="2200892"/>
    <lineage>
        <taxon>Bacteria</taxon>
        <taxon>Pseudomonadati</taxon>
        <taxon>Pseudomonadota</taxon>
        <taxon>Alphaproteobacteria</taxon>
        <taxon>Rhodobacterales</taxon>
        <taxon>Paracoccaceae</taxon>
        <taxon>Litorivita</taxon>
    </lineage>
</organism>
<evidence type="ECO:0008006" key="5">
    <source>
        <dbReference type="Google" id="ProtNLM"/>
    </source>
</evidence>
<comment type="caution">
    <text evidence="3">The sequence shown here is derived from an EMBL/GenBank/DDBJ whole genome shotgun (WGS) entry which is preliminary data.</text>
</comment>
<protein>
    <recommendedName>
        <fullName evidence="5">Outer membrane efflux protein</fullName>
    </recommendedName>
</protein>
<keyword evidence="2" id="KW-0732">Signal</keyword>
<gene>
    <name evidence="3" type="ORF">DI396_15435</name>
</gene>
<name>A0A2V4N8P0_9RHOB</name>
<dbReference type="EMBL" id="QFVT01000014">
    <property type="protein sequence ID" value="PYC46393.1"/>
    <property type="molecule type" value="Genomic_DNA"/>
</dbReference>
<dbReference type="GO" id="GO:0015562">
    <property type="term" value="F:efflux transmembrane transporter activity"/>
    <property type="evidence" value="ECO:0007669"/>
    <property type="project" value="InterPro"/>
</dbReference>
<dbReference type="SUPFAM" id="SSF56954">
    <property type="entry name" value="Outer membrane efflux proteins (OEP)"/>
    <property type="match status" value="1"/>
</dbReference>
<dbReference type="AlphaFoldDB" id="A0A2V4N8P0"/>
<reference evidence="3 4" key="1">
    <citation type="submission" date="2018-05" db="EMBL/GenBank/DDBJ databases">
        <title>Oceanovita maritima gen. nov., sp. nov., a marine bacterium in the family Rhodobacteraceae isolated from surface seawater of Lundu port Xiamen, China.</title>
        <authorList>
            <person name="Hetharua B.H."/>
            <person name="Min D."/>
            <person name="Liao H."/>
            <person name="Tian Y."/>
        </authorList>
    </citation>
    <scope>NUCLEOTIDE SEQUENCE [LARGE SCALE GENOMIC DNA]</scope>
    <source>
        <strain evidence="3 4">FSX-11</strain>
    </source>
</reference>
<dbReference type="Pfam" id="PF02321">
    <property type="entry name" value="OEP"/>
    <property type="match status" value="1"/>
</dbReference>
<evidence type="ECO:0000256" key="2">
    <source>
        <dbReference type="SAM" id="SignalP"/>
    </source>
</evidence>
<dbReference type="Gene3D" id="1.20.1600.10">
    <property type="entry name" value="Outer membrane efflux proteins (OEP)"/>
    <property type="match status" value="1"/>
</dbReference>
<dbReference type="InterPro" id="IPR010131">
    <property type="entry name" value="MdtP/NodT-like"/>
</dbReference>
<dbReference type="Proteomes" id="UP000248012">
    <property type="component" value="Unassembled WGS sequence"/>
</dbReference>
<evidence type="ECO:0000313" key="3">
    <source>
        <dbReference type="EMBL" id="PYC46393.1"/>
    </source>
</evidence>
<sequence>MSGVQTRALRRAPRRLGRLLLAGSAMALLAGCLAPTHYTAPGFGFGDGYGRAGKAGGKFGRSGPVLLSNAMWWQRLKDPVLDGLIAEALKQNYSLREAREKVVEARATLGTVPSPDGSLQVSLDGKLTGKDTASETLGLSWMLDPWGGNLASRKSAMASYEIAAAEADAAQLLVIYNLANAYLNLRYRQEVLGLREGELSMRRRTLGLTRTLAQSSEATKLDITRSRARVAEIEARLPEARAAITATQNEIAVLTGHAPGHLPVAVGRAP</sequence>
<keyword evidence="4" id="KW-1185">Reference proteome</keyword>